<dbReference type="RefSeq" id="XP_033604698.1">
    <property type="nucleotide sequence ID" value="XM_033743337.1"/>
</dbReference>
<dbReference type="SMART" id="SM00353">
    <property type="entry name" value="HLH"/>
    <property type="match status" value="1"/>
</dbReference>
<evidence type="ECO:0000313" key="4">
    <source>
        <dbReference type="EMBL" id="KAF2762247.1"/>
    </source>
</evidence>
<feature type="compositionally biased region" description="Low complexity" evidence="2">
    <location>
        <begin position="36"/>
        <end position="71"/>
    </location>
</feature>
<dbReference type="EMBL" id="ML996566">
    <property type="protein sequence ID" value="KAF2762247.1"/>
    <property type="molecule type" value="Genomic_DNA"/>
</dbReference>
<dbReference type="Pfam" id="PF00010">
    <property type="entry name" value="HLH"/>
    <property type="match status" value="1"/>
</dbReference>
<feature type="coiled-coil region" evidence="1">
    <location>
        <begin position="170"/>
        <end position="197"/>
    </location>
</feature>
<dbReference type="InterPro" id="IPR011598">
    <property type="entry name" value="bHLH_dom"/>
</dbReference>
<keyword evidence="1" id="KW-0175">Coiled coil</keyword>
<dbReference type="PROSITE" id="PS50888">
    <property type="entry name" value="BHLH"/>
    <property type="match status" value="1"/>
</dbReference>
<dbReference type="InterPro" id="IPR052099">
    <property type="entry name" value="Regulatory_TF_Diverse"/>
</dbReference>
<evidence type="ECO:0000256" key="1">
    <source>
        <dbReference type="SAM" id="Coils"/>
    </source>
</evidence>
<feature type="compositionally biased region" description="Polar residues" evidence="2">
    <location>
        <begin position="72"/>
        <end position="86"/>
    </location>
</feature>
<dbReference type="Proteomes" id="UP000799437">
    <property type="component" value="Unassembled WGS sequence"/>
</dbReference>
<dbReference type="GO" id="GO:0046983">
    <property type="term" value="F:protein dimerization activity"/>
    <property type="evidence" value="ECO:0007669"/>
    <property type="project" value="InterPro"/>
</dbReference>
<dbReference type="GeneID" id="54484391"/>
<accession>A0A6A6WJW0</accession>
<dbReference type="Gene3D" id="4.10.280.10">
    <property type="entry name" value="Helix-loop-helix DNA-binding domain"/>
    <property type="match status" value="1"/>
</dbReference>
<protein>
    <recommendedName>
        <fullName evidence="3">BHLH domain-containing protein</fullName>
    </recommendedName>
</protein>
<sequence length="215" mass="23393">MNYPNPIHKPTFEAPAAYTYPSEPTAAKVPIIKSDPTTPTFNFNRPTSPSPTLSSCAGSSSLSSGSQDLLSTVPTASILKSSDSPSESPPAKRLLRRRGRPRLPSPDDENFDPTSSRPRRARLPHNQVERKYRQGLNAELDRLRLAIPILPQPSPEEGSSAPKPSKATVLASAIKYIQGLESERDLLKEENSELRKQAAMMGASAVLGKRAAVRR</sequence>
<dbReference type="SUPFAM" id="SSF47459">
    <property type="entry name" value="HLH, helix-loop-helix DNA-binding domain"/>
    <property type="match status" value="1"/>
</dbReference>
<name>A0A6A6WJW0_9PEZI</name>
<dbReference type="AlphaFoldDB" id="A0A6A6WJW0"/>
<dbReference type="PANTHER" id="PTHR47336:SF2">
    <property type="entry name" value="TRANSCRIPTION FACTOR HMS1-RELATED"/>
    <property type="match status" value="1"/>
</dbReference>
<evidence type="ECO:0000259" key="3">
    <source>
        <dbReference type="PROSITE" id="PS50888"/>
    </source>
</evidence>
<reference evidence="4" key="1">
    <citation type="journal article" date="2020" name="Stud. Mycol.">
        <title>101 Dothideomycetes genomes: a test case for predicting lifestyles and emergence of pathogens.</title>
        <authorList>
            <person name="Haridas S."/>
            <person name="Albert R."/>
            <person name="Binder M."/>
            <person name="Bloem J."/>
            <person name="Labutti K."/>
            <person name="Salamov A."/>
            <person name="Andreopoulos B."/>
            <person name="Baker S."/>
            <person name="Barry K."/>
            <person name="Bills G."/>
            <person name="Bluhm B."/>
            <person name="Cannon C."/>
            <person name="Castanera R."/>
            <person name="Culley D."/>
            <person name="Daum C."/>
            <person name="Ezra D."/>
            <person name="Gonzalez J."/>
            <person name="Henrissat B."/>
            <person name="Kuo A."/>
            <person name="Liang C."/>
            <person name="Lipzen A."/>
            <person name="Lutzoni F."/>
            <person name="Magnuson J."/>
            <person name="Mondo S."/>
            <person name="Nolan M."/>
            <person name="Ohm R."/>
            <person name="Pangilinan J."/>
            <person name="Park H.-J."/>
            <person name="Ramirez L."/>
            <person name="Alfaro M."/>
            <person name="Sun H."/>
            <person name="Tritt A."/>
            <person name="Yoshinaga Y."/>
            <person name="Zwiers L.-H."/>
            <person name="Turgeon B."/>
            <person name="Goodwin S."/>
            <person name="Spatafora J."/>
            <person name="Crous P."/>
            <person name="Grigoriev I."/>
        </authorList>
    </citation>
    <scope>NUCLEOTIDE SEQUENCE</scope>
    <source>
        <strain evidence="4">CBS 121739</strain>
    </source>
</reference>
<dbReference type="CDD" id="cd11395">
    <property type="entry name" value="bHLHzip_SREBP_like"/>
    <property type="match status" value="1"/>
</dbReference>
<feature type="region of interest" description="Disordered" evidence="2">
    <location>
        <begin position="29"/>
        <end position="133"/>
    </location>
</feature>
<dbReference type="InterPro" id="IPR036638">
    <property type="entry name" value="HLH_DNA-bd_sf"/>
</dbReference>
<keyword evidence="5" id="KW-1185">Reference proteome</keyword>
<evidence type="ECO:0000256" key="2">
    <source>
        <dbReference type="SAM" id="MobiDB-lite"/>
    </source>
</evidence>
<gene>
    <name evidence="4" type="ORF">EJ05DRAFT_473167</name>
</gene>
<dbReference type="OrthoDB" id="2133190at2759"/>
<evidence type="ECO:0000313" key="5">
    <source>
        <dbReference type="Proteomes" id="UP000799437"/>
    </source>
</evidence>
<dbReference type="PANTHER" id="PTHR47336">
    <property type="entry name" value="TRANSCRIPTION FACTOR HMS1-RELATED"/>
    <property type="match status" value="1"/>
</dbReference>
<organism evidence="4 5">
    <name type="scientific">Pseudovirgaria hyperparasitica</name>
    <dbReference type="NCBI Taxonomy" id="470096"/>
    <lineage>
        <taxon>Eukaryota</taxon>
        <taxon>Fungi</taxon>
        <taxon>Dikarya</taxon>
        <taxon>Ascomycota</taxon>
        <taxon>Pezizomycotina</taxon>
        <taxon>Dothideomycetes</taxon>
        <taxon>Dothideomycetes incertae sedis</taxon>
        <taxon>Acrospermales</taxon>
        <taxon>Acrospermaceae</taxon>
        <taxon>Pseudovirgaria</taxon>
    </lineage>
</organism>
<feature type="domain" description="BHLH" evidence="3">
    <location>
        <begin position="120"/>
        <end position="180"/>
    </location>
</feature>
<proteinExistence type="predicted"/>